<dbReference type="Proteomes" id="UP001183202">
    <property type="component" value="Unassembled WGS sequence"/>
</dbReference>
<dbReference type="EMBL" id="JAVREJ010000003">
    <property type="protein sequence ID" value="MDT0349034.1"/>
    <property type="molecule type" value="Genomic_DNA"/>
</dbReference>
<gene>
    <name evidence="1" type="ORF">RM445_05785</name>
</gene>
<keyword evidence="2" id="KW-1185">Reference proteome</keyword>
<organism evidence="1 2">
    <name type="scientific">Pseudonocardia charpentierae</name>
    <dbReference type="NCBI Taxonomy" id="3075545"/>
    <lineage>
        <taxon>Bacteria</taxon>
        <taxon>Bacillati</taxon>
        <taxon>Actinomycetota</taxon>
        <taxon>Actinomycetes</taxon>
        <taxon>Pseudonocardiales</taxon>
        <taxon>Pseudonocardiaceae</taxon>
        <taxon>Pseudonocardia</taxon>
    </lineage>
</organism>
<evidence type="ECO:0008006" key="3">
    <source>
        <dbReference type="Google" id="ProtNLM"/>
    </source>
</evidence>
<proteinExistence type="predicted"/>
<protein>
    <recommendedName>
        <fullName evidence="3">EcsC protein family protein</fullName>
    </recommendedName>
</protein>
<name>A0ABU2N6Y6_9PSEU</name>
<evidence type="ECO:0000313" key="1">
    <source>
        <dbReference type="EMBL" id="MDT0349034.1"/>
    </source>
</evidence>
<reference evidence="2" key="1">
    <citation type="submission" date="2023-07" db="EMBL/GenBank/DDBJ databases">
        <title>30 novel species of actinomycetes from the DSMZ collection.</title>
        <authorList>
            <person name="Nouioui I."/>
        </authorList>
    </citation>
    <scope>NUCLEOTIDE SEQUENCE [LARGE SCALE GENOMIC DNA]</scope>
    <source>
        <strain evidence="2">DSM 45834</strain>
    </source>
</reference>
<dbReference type="RefSeq" id="WP_311555006.1">
    <property type="nucleotide sequence ID" value="NZ_JAVREJ010000003.1"/>
</dbReference>
<sequence length="251" mass="26133">MSLFRSSSDRIDAGQPAVESVPAAPAGIQGRVLRNVVERALRAQHPRVTAHIAKIRTKEPDATPEQVIAALDRRYQFAVAGLGAVGGGIAIFPAIGTAVSLATAAAEAAAALDAAVLYTLAVAEVHSMHIDDVERRRALVLGIVMGAGGTELMRKVTGGKDRWARTVTEALPLRVLGPVNTTLGRWFVKRYVTRQLALAVGRALPFGIGVIIGGVGNVVAARTVISAAGRAFGPPPARWPEEPAIAAPRGA</sequence>
<accession>A0ABU2N6Y6</accession>
<evidence type="ECO:0000313" key="2">
    <source>
        <dbReference type="Proteomes" id="UP001183202"/>
    </source>
</evidence>
<comment type="caution">
    <text evidence="1">The sequence shown here is derived from an EMBL/GenBank/DDBJ whole genome shotgun (WGS) entry which is preliminary data.</text>
</comment>